<evidence type="ECO:0000313" key="2">
    <source>
        <dbReference type="EMBL" id="RQM28786.1"/>
    </source>
</evidence>
<gene>
    <name evidence="2" type="ORF">B5M09_007777</name>
</gene>
<dbReference type="AlphaFoldDB" id="A0A425DHP9"/>
<feature type="region of interest" description="Disordered" evidence="1">
    <location>
        <begin position="86"/>
        <end position="246"/>
    </location>
</feature>
<feature type="compositionally biased region" description="Polar residues" evidence="1">
    <location>
        <begin position="132"/>
        <end position="141"/>
    </location>
</feature>
<organism evidence="2 3">
    <name type="scientific">Aphanomyces astaci</name>
    <name type="common">Crayfish plague agent</name>
    <dbReference type="NCBI Taxonomy" id="112090"/>
    <lineage>
        <taxon>Eukaryota</taxon>
        <taxon>Sar</taxon>
        <taxon>Stramenopiles</taxon>
        <taxon>Oomycota</taxon>
        <taxon>Saprolegniomycetes</taxon>
        <taxon>Saprolegniales</taxon>
        <taxon>Verrucalvaceae</taxon>
        <taxon>Aphanomyces</taxon>
    </lineage>
</organism>
<feature type="compositionally biased region" description="Polar residues" evidence="1">
    <location>
        <begin position="211"/>
        <end position="226"/>
    </location>
</feature>
<dbReference type="Proteomes" id="UP000284702">
    <property type="component" value="Unassembled WGS sequence"/>
</dbReference>
<comment type="caution">
    <text evidence="2">The sequence shown here is derived from an EMBL/GenBank/DDBJ whole genome shotgun (WGS) entry which is preliminary data.</text>
</comment>
<reference evidence="2" key="1">
    <citation type="submission" date="2018-07" db="EMBL/GenBank/DDBJ databases">
        <title>Annotation of Aphanomyces astaci genome assembly.</title>
        <authorList>
            <person name="Studholme D.J."/>
        </authorList>
    </citation>
    <scope>NUCLEOTIDE SEQUENCE [LARGE SCALE GENOMIC DNA]</scope>
    <source>
        <strain evidence="2">Pc</strain>
    </source>
</reference>
<feature type="compositionally biased region" description="Basic and acidic residues" evidence="1">
    <location>
        <begin position="91"/>
        <end position="106"/>
    </location>
</feature>
<sequence length="381" mass="42119">MRTRPSEPAAGYYVAVTARMRMTSEDDNKRTLHRHRSFLQPYFQRLDIHQQVLPKLQVKDIGVIIQNTREFAFMRRGEAKLDGIGNLSVENSDRSHDTTSLRREAHAGCATTSRTPPGRQLRGHRRRRDDWSSGNERNLTATDRRRRGCNEAPGRHETNEETSGTTGVYTGPSARDDSRRQTDGSEDKEEERMHTEPCDDEKGTYAEPSNEESSCRQTEPNTSDASASPDGDSLAPRGAASVLSWTQSRVRGKLATFPEEPSDAQEPEAPSRDSNQVLGRLYPVMACSGAGTVSAITVGSTWTGYSNLEDLHPDSDITPVFTAAQIDAISRGNMAGLPDSQHGDIKEQHFPIWLVGAAGAIEPAPDGRAVSCQRQLSLFRW</sequence>
<proteinExistence type="predicted"/>
<protein>
    <submittedName>
        <fullName evidence="2">Uncharacterized protein</fullName>
    </submittedName>
</protein>
<evidence type="ECO:0000256" key="1">
    <source>
        <dbReference type="SAM" id="MobiDB-lite"/>
    </source>
</evidence>
<dbReference type="VEuPathDB" id="FungiDB:H257_04692"/>
<keyword evidence="3" id="KW-1185">Reference proteome</keyword>
<evidence type="ECO:0000313" key="3">
    <source>
        <dbReference type="Proteomes" id="UP000284702"/>
    </source>
</evidence>
<accession>A0A425DHP9</accession>
<feature type="compositionally biased region" description="Basic and acidic residues" evidence="1">
    <location>
        <begin position="174"/>
        <end position="204"/>
    </location>
</feature>
<name>A0A425DHP9_APHAT</name>
<dbReference type="EMBL" id="MZMZ02001622">
    <property type="protein sequence ID" value="RQM28786.1"/>
    <property type="molecule type" value="Genomic_DNA"/>
</dbReference>